<keyword evidence="5" id="KW-1185">Reference proteome</keyword>
<dbReference type="InterPro" id="IPR018997">
    <property type="entry name" value="PUB_domain"/>
</dbReference>
<feature type="coiled-coil region" evidence="1">
    <location>
        <begin position="80"/>
        <end position="143"/>
    </location>
</feature>
<dbReference type="EMBL" id="HG688913">
    <property type="protein sequence ID" value="CDI73793.1"/>
    <property type="molecule type" value="Genomic_DNA"/>
</dbReference>
<evidence type="ECO:0000256" key="1">
    <source>
        <dbReference type="SAM" id="Coils"/>
    </source>
</evidence>
<dbReference type="Pfam" id="PF22562">
    <property type="entry name" value="UBA_7"/>
    <property type="match status" value="1"/>
</dbReference>
<reference evidence="4" key="2">
    <citation type="submission" date="2013-10" db="EMBL/GenBank/DDBJ databases">
        <authorList>
            <person name="Aslett M."/>
        </authorList>
    </citation>
    <scope>NUCLEOTIDE SEQUENCE [LARGE SCALE GENOMIC DNA]</scope>
    <source>
        <strain evidence="4">Houghton</strain>
    </source>
</reference>
<evidence type="ECO:0000313" key="4">
    <source>
        <dbReference type="EMBL" id="CDI73793.1"/>
    </source>
</evidence>
<dbReference type="Gene3D" id="1.20.58.2190">
    <property type="match status" value="1"/>
</dbReference>
<dbReference type="PANTHER" id="PTHR46713:SF1">
    <property type="entry name" value="F13M7.16 PROTEIN"/>
    <property type="match status" value="1"/>
</dbReference>
<accession>U6G3B9</accession>
<dbReference type="Gene3D" id="1.10.8.10">
    <property type="entry name" value="DNA helicase RuvA subunit, C-terminal domain"/>
    <property type="match status" value="1"/>
</dbReference>
<dbReference type="InterPro" id="IPR015940">
    <property type="entry name" value="UBA"/>
</dbReference>
<dbReference type="PANTHER" id="PTHR46713">
    <property type="entry name" value="F13M7.16 PROTEIN"/>
    <property type="match status" value="1"/>
</dbReference>
<feature type="domain" description="PUB" evidence="2">
    <location>
        <begin position="188"/>
        <end position="257"/>
    </location>
</feature>
<proteinExistence type="predicted"/>
<dbReference type="Pfam" id="PF09409">
    <property type="entry name" value="PUB"/>
    <property type="match status" value="1"/>
</dbReference>
<dbReference type="OrthoDB" id="336240at2759"/>
<dbReference type="AlphaFoldDB" id="U6G3B9"/>
<dbReference type="SUPFAM" id="SSF143503">
    <property type="entry name" value="PUG domain-like"/>
    <property type="match status" value="1"/>
</dbReference>
<dbReference type="InterPro" id="IPR036339">
    <property type="entry name" value="PUB-like_dom_sf"/>
</dbReference>
<organism evidence="4 5">
    <name type="scientific">Eimeria praecox</name>
    <dbReference type="NCBI Taxonomy" id="51316"/>
    <lineage>
        <taxon>Eukaryota</taxon>
        <taxon>Sar</taxon>
        <taxon>Alveolata</taxon>
        <taxon>Apicomplexa</taxon>
        <taxon>Conoidasida</taxon>
        <taxon>Coccidia</taxon>
        <taxon>Eucoccidiorida</taxon>
        <taxon>Eimeriorina</taxon>
        <taxon>Eimeriidae</taxon>
        <taxon>Eimeria</taxon>
    </lineage>
</organism>
<reference evidence="4" key="1">
    <citation type="submission" date="2013-10" db="EMBL/GenBank/DDBJ databases">
        <title>Genomic analysis of the causative agents of coccidiosis in chickens.</title>
        <authorList>
            <person name="Reid A.J."/>
            <person name="Blake D."/>
            <person name="Billington K."/>
            <person name="Browne H."/>
            <person name="Dunn M."/>
            <person name="Hung S."/>
            <person name="Kawahara F."/>
            <person name="Miranda-Saavedra D."/>
            <person name="Mourier T."/>
            <person name="Nagra H."/>
            <person name="Otto T.D."/>
            <person name="Rawlings N."/>
            <person name="Sanchez A."/>
            <person name="Sanders M."/>
            <person name="Subramaniam C."/>
            <person name="Tay Y."/>
            <person name="Dear P."/>
            <person name="Doerig C."/>
            <person name="Gruber A."/>
            <person name="Parkinson J."/>
            <person name="Shirley M."/>
            <person name="Wan K.L."/>
            <person name="Berriman M."/>
            <person name="Tomley F."/>
            <person name="Pain A."/>
        </authorList>
    </citation>
    <scope>NUCLEOTIDE SEQUENCE [LARGE SCALE GENOMIC DNA]</scope>
    <source>
        <strain evidence="4">Houghton</strain>
    </source>
</reference>
<sequence length="281" mass="32393">MGFSEARAGRALLAIRGGPATVEAALAWVEEHEDDSDVDLPLTAEELAAHKPPKKTPLTEEEAQRLAYELQKKLREERIKREKQEAIEKERLRLQQSKAMLEQQAKLEEETRKRALEQLQREKEEAKKERERQRELLRQDYRDRFGCEMPEDPSHAAPEERLAKMSGKEKVAYYSNALFKRYKKEDPQKLLVCLNTLRVYVTNAKEHPTDPKYHRIRQAQPQKENAAFKARVLVCSGSIEFLDACGFKDQGDILEIQGQPDGFVLAQALKFLDLLIGQLRG</sequence>
<dbReference type="InterPro" id="IPR009060">
    <property type="entry name" value="UBA-like_sf"/>
</dbReference>
<name>U6G3B9_9EIME</name>
<dbReference type="VEuPathDB" id="ToxoDB:EPH_0000500"/>
<feature type="domain" description="UBA" evidence="3">
    <location>
        <begin position="1"/>
        <end position="39"/>
    </location>
</feature>
<evidence type="ECO:0000259" key="3">
    <source>
        <dbReference type="Pfam" id="PF22562"/>
    </source>
</evidence>
<gene>
    <name evidence="4" type="ORF">EPH_0000500</name>
</gene>
<protein>
    <submittedName>
        <fullName evidence="4">UBA/TS-N domain-containing protein, putative</fullName>
    </submittedName>
</protein>
<evidence type="ECO:0000313" key="5">
    <source>
        <dbReference type="Proteomes" id="UP000018201"/>
    </source>
</evidence>
<keyword evidence="1" id="KW-0175">Coiled coil</keyword>
<dbReference type="Proteomes" id="UP000018201">
    <property type="component" value="Unassembled WGS sequence"/>
</dbReference>
<dbReference type="SMART" id="SM00580">
    <property type="entry name" value="PUG"/>
    <property type="match status" value="1"/>
</dbReference>
<dbReference type="SUPFAM" id="SSF46934">
    <property type="entry name" value="UBA-like"/>
    <property type="match status" value="1"/>
</dbReference>
<evidence type="ECO:0000259" key="2">
    <source>
        <dbReference type="Pfam" id="PF09409"/>
    </source>
</evidence>